<evidence type="ECO:0000256" key="2">
    <source>
        <dbReference type="ARBA" id="ARBA00023015"/>
    </source>
</evidence>
<gene>
    <name evidence="5" type="ORF">F0T03_00805</name>
</gene>
<keyword evidence="2" id="KW-0805">Transcription regulation</keyword>
<dbReference type="GO" id="GO:0060567">
    <property type="term" value="P:negative regulation of termination of DNA-templated transcription"/>
    <property type="evidence" value="ECO:0007669"/>
    <property type="project" value="InterPro"/>
</dbReference>
<evidence type="ECO:0000256" key="3">
    <source>
        <dbReference type="ARBA" id="ARBA00023125"/>
    </source>
</evidence>
<sequence>MRGIQIILTRWGAWARDNAHLDFPYIASGLKRLVM</sequence>
<evidence type="ECO:0000256" key="1">
    <source>
        <dbReference type="ARBA" id="ARBA00010234"/>
    </source>
</evidence>
<evidence type="ECO:0000313" key="6">
    <source>
        <dbReference type="Proteomes" id="UP000464402"/>
    </source>
</evidence>
<dbReference type="AlphaFoldDB" id="A0A857ETG1"/>
<organism evidence="5 6">
    <name type="scientific">Yersinia canariae</name>
    <dbReference type="NCBI Taxonomy" id="2607663"/>
    <lineage>
        <taxon>Bacteria</taxon>
        <taxon>Pseudomonadati</taxon>
        <taxon>Pseudomonadota</taxon>
        <taxon>Gammaproteobacteria</taxon>
        <taxon>Enterobacterales</taxon>
        <taxon>Yersiniaceae</taxon>
        <taxon>Yersinia</taxon>
    </lineage>
</organism>
<keyword evidence="6" id="KW-1185">Reference proteome</keyword>
<dbReference type="EMBL" id="CP043727">
    <property type="protein sequence ID" value="QHB30886.1"/>
    <property type="molecule type" value="Genomic_DNA"/>
</dbReference>
<dbReference type="Proteomes" id="UP000464402">
    <property type="component" value="Chromosome"/>
</dbReference>
<dbReference type="Pfam" id="PF06530">
    <property type="entry name" value="Phage_antitermQ"/>
    <property type="match status" value="1"/>
</dbReference>
<evidence type="ECO:0000256" key="4">
    <source>
        <dbReference type="ARBA" id="ARBA00023163"/>
    </source>
</evidence>
<name>A0A857ETG1_9GAMM</name>
<protein>
    <submittedName>
        <fullName evidence="5">Uncharacterized protein</fullName>
    </submittedName>
</protein>
<dbReference type="RefSeq" id="WP_159677046.1">
    <property type="nucleotide sequence ID" value="NZ_CP043727.1"/>
</dbReference>
<proteinExistence type="inferred from homology"/>
<keyword evidence="4" id="KW-0804">Transcription</keyword>
<dbReference type="GO" id="GO:0003677">
    <property type="term" value="F:DNA binding"/>
    <property type="evidence" value="ECO:0007669"/>
    <property type="project" value="UniProtKB-KW"/>
</dbReference>
<dbReference type="KEGG" id="yca:F0T03_00805"/>
<dbReference type="InterPro" id="IPR010534">
    <property type="entry name" value="Phage_933W_GpQ"/>
</dbReference>
<comment type="similarity">
    <text evidence="1">Belongs to the phage antitermination Q type 1 family.</text>
</comment>
<reference evidence="6" key="1">
    <citation type="submission" date="2019-09" db="EMBL/GenBank/DDBJ databases">
        <title>Yersinia canariae sp. nov., isolated from a human yersiniosis case.</title>
        <authorList>
            <person name="Nguyen S.V."/>
            <person name="Greig D."/>
            <person name="Hurley D."/>
            <person name="Cao Y."/>
            <person name="McCabe E."/>
            <person name="Mitchell M."/>
            <person name="Jenkins C."/>
            <person name="Fanning S."/>
        </authorList>
    </citation>
    <scope>NUCLEOTIDE SEQUENCE [LARGE SCALE GENOMIC DNA]</scope>
    <source>
        <strain evidence="6">NCTC 14382</strain>
    </source>
</reference>
<evidence type="ECO:0000313" key="5">
    <source>
        <dbReference type="EMBL" id="QHB30886.1"/>
    </source>
</evidence>
<keyword evidence="3" id="KW-0238">DNA-binding</keyword>
<accession>A0A857ETG1</accession>